<reference evidence="3" key="1">
    <citation type="journal article" date="2012" name="BMC Genomics">
        <title>Genome sequence of the necrotrophic fungus Penicillium digitatum, the main postharvest pathogen of citrus.</title>
        <authorList>
            <person name="Marcet-Houben M."/>
            <person name="Ballester A.-R."/>
            <person name="de la Fuente B."/>
            <person name="Harries E."/>
            <person name="Marcos J.F."/>
            <person name="Gonzalez-Candelas L."/>
            <person name="Gabaldon T."/>
        </authorList>
    </citation>
    <scope>NUCLEOTIDE SEQUENCE [LARGE SCALE GENOMIC DNA]</scope>
    <source>
        <strain evidence="3">Pd1 / CECT 20795</strain>
    </source>
</reference>
<dbReference type="Gene3D" id="3.20.20.140">
    <property type="entry name" value="Metal-dependent hydrolases"/>
    <property type="match status" value="1"/>
</dbReference>
<accession>K9FS74</accession>
<organism evidence="2 3">
    <name type="scientific">Penicillium digitatum (strain Pd1 / CECT 20795)</name>
    <name type="common">Green mold</name>
    <dbReference type="NCBI Taxonomy" id="1170230"/>
    <lineage>
        <taxon>Eukaryota</taxon>
        <taxon>Fungi</taxon>
        <taxon>Dikarya</taxon>
        <taxon>Ascomycota</taxon>
        <taxon>Pezizomycotina</taxon>
        <taxon>Eurotiomycetes</taxon>
        <taxon>Eurotiomycetidae</taxon>
        <taxon>Eurotiales</taxon>
        <taxon>Aspergillaceae</taxon>
        <taxon>Penicillium</taxon>
    </lineage>
</organism>
<dbReference type="HOGENOM" id="CLU_2292611_0_0_1"/>
<dbReference type="Proteomes" id="UP000009886">
    <property type="component" value="Unassembled WGS sequence"/>
</dbReference>
<protein>
    <submittedName>
        <fullName evidence="2">Uncharacterized protein</fullName>
    </submittedName>
</protein>
<evidence type="ECO:0000313" key="2">
    <source>
        <dbReference type="EMBL" id="EKV05613.1"/>
    </source>
</evidence>
<dbReference type="SUPFAM" id="SSF51556">
    <property type="entry name" value="Metallo-dependent hydrolases"/>
    <property type="match status" value="1"/>
</dbReference>
<dbReference type="Gene3D" id="2.30.40.10">
    <property type="entry name" value="Urease, subunit C, domain 1"/>
    <property type="match status" value="1"/>
</dbReference>
<evidence type="ECO:0000256" key="1">
    <source>
        <dbReference type="SAM" id="MobiDB-lite"/>
    </source>
</evidence>
<name>K9FS74_PEND1</name>
<gene>
    <name evidence="2" type="ORF">PDIP_82120</name>
</gene>
<dbReference type="InterPro" id="IPR011059">
    <property type="entry name" value="Metal-dep_hydrolase_composite"/>
</dbReference>
<dbReference type="VEuPathDB" id="FungiDB:PDIP_82120"/>
<feature type="region of interest" description="Disordered" evidence="1">
    <location>
        <begin position="13"/>
        <end position="34"/>
    </location>
</feature>
<dbReference type="InterPro" id="IPR032466">
    <property type="entry name" value="Metal_Hydrolase"/>
</dbReference>
<dbReference type="InterPro" id="IPR052349">
    <property type="entry name" value="Metallo-hydrolase_Enzymes"/>
</dbReference>
<dbReference type="PANTHER" id="PTHR32027">
    <property type="entry name" value="CYTOSINE DEAMINASE"/>
    <property type="match status" value="1"/>
</dbReference>
<dbReference type="EMBL" id="AKCU01000497">
    <property type="protein sequence ID" value="EKV05613.1"/>
    <property type="molecule type" value="Genomic_DNA"/>
</dbReference>
<dbReference type="PANTHER" id="PTHR32027:SF0">
    <property type="entry name" value="CYTOSINE DEAMINASE"/>
    <property type="match status" value="1"/>
</dbReference>
<comment type="caution">
    <text evidence="2">The sequence shown here is derived from an EMBL/GenBank/DDBJ whole genome shotgun (WGS) entry which is preliminary data.</text>
</comment>
<dbReference type="GO" id="GO:0016814">
    <property type="term" value="F:hydrolase activity, acting on carbon-nitrogen (but not peptide) bonds, in cyclic amidines"/>
    <property type="evidence" value="ECO:0007669"/>
    <property type="project" value="TreeGrafter"/>
</dbReference>
<proteinExistence type="predicted"/>
<dbReference type="KEGG" id="pdp:PDIP_82120"/>
<evidence type="ECO:0000313" key="3">
    <source>
        <dbReference type="Proteomes" id="UP000009886"/>
    </source>
</evidence>
<dbReference type="OrthoDB" id="10266980at2759"/>
<dbReference type="AlphaFoldDB" id="K9FS74"/>
<sequence length="101" mass="11354">MSTWDIQIEYPADSPRGTITSVTPREPSTKEDVESPLALPALTHSHIHLDKAFIHSTPEYAPFLPTAGTFQEALFSTTKAKQQFSHSDLIRRGEWLLSEFV</sequence>